<evidence type="ECO:0000259" key="1">
    <source>
        <dbReference type="PROSITE" id="PS50404"/>
    </source>
</evidence>
<dbReference type="PROSITE" id="PS50404">
    <property type="entry name" value="GST_NTER"/>
    <property type="match status" value="1"/>
</dbReference>
<dbReference type="OrthoDB" id="4951845at2759"/>
<dbReference type="InterPro" id="IPR004045">
    <property type="entry name" value="Glutathione_S-Trfase_N"/>
</dbReference>
<sequence length="96" mass="11028">MEAWPSFPYRTIDINFCKLIRQLPYLIDGDVQLTQSSAIIRYLARKHGLDAKSESQIRDQDRLENVLHHLVVGMAMLSFGYVAGDAEENKKQFVTD</sequence>
<accession>A0A1D1V1U8</accession>
<reference evidence="2 3" key="1">
    <citation type="journal article" date="2016" name="Nat. Commun.">
        <title>Extremotolerant tardigrade genome and improved radiotolerance of human cultured cells by tardigrade-unique protein.</title>
        <authorList>
            <person name="Hashimoto T."/>
            <person name="Horikawa D.D."/>
            <person name="Saito Y."/>
            <person name="Kuwahara H."/>
            <person name="Kozuka-Hata H."/>
            <person name="Shin-I T."/>
            <person name="Minakuchi Y."/>
            <person name="Ohishi K."/>
            <person name="Motoyama A."/>
            <person name="Aizu T."/>
            <person name="Enomoto A."/>
            <person name="Kondo K."/>
            <person name="Tanaka S."/>
            <person name="Hara Y."/>
            <person name="Koshikawa S."/>
            <person name="Sagara H."/>
            <person name="Miura T."/>
            <person name="Yokobori S."/>
            <person name="Miyagawa K."/>
            <person name="Suzuki Y."/>
            <person name="Kubo T."/>
            <person name="Oyama M."/>
            <person name="Kohara Y."/>
            <person name="Fujiyama A."/>
            <person name="Arakawa K."/>
            <person name="Katayama T."/>
            <person name="Toyoda A."/>
            <person name="Kunieda T."/>
        </authorList>
    </citation>
    <scope>NUCLEOTIDE SEQUENCE [LARGE SCALE GENOMIC DNA]</scope>
    <source>
        <strain evidence="2 3">YOKOZUNA-1</strain>
    </source>
</reference>
<comment type="caution">
    <text evidence="2">The sequence shown here is derived from an EMBL/GenBank/DDBJ whole genome shotgun (WGS) entry which is preliminary data.</text>
</comment>
<keyword evidence="3" id="KW-1185">Reference proteome</keyword>
<name>A0A1D1V1U8_RAMVA</name>
<dbReference type="EMBL" id="BDGG01000002">
    <property type="protein sequence ID" value="GAU94645.1"/>
    <property type="molecule type" value="Genomic_DNA"/>
</dbReference>
<dbReference type="SUPFAM" id="SSF52833">
    <property type="entry name" value="Thioredoxin-like"/>
    <property type="match status" value="1"/>
</dbReference>
<evidence type="ECO:0000313" key="3">
    <source>
        <dbReference type="Proteomes" id="UP000186922"/>
    </source>
</evidence>
<dbReference type="InterPro" id="IPR036249">
    <property type="entry name" value="Thioredoxin-like_sf"/>
</dbReference>
<dbReference type="STRING" id="947166.A0A1D1V1U8"/>
<dbReference type="AlphaFoldDB" id="A0A1D1V1U8"/>
<dbReference type="Proteomes" id="UP000186922">
    <property type="component" value="Unassembled WGS sequence"/>
</dbReference>
<evidence type="ECO:0000313" key="2">
    <source>
        <dbReference type="EMBL" id="GAU94645.1"/>
    </source>
</evidence>
<dbReference type="Pfam" id="PF02798">
    <property type="entry name" value="GST_N"/>
    <property type="match status" value="1"/>
</dbReference>
<organism evidence="2 3">
    <name type="scientific">Ramazzottius varieornatus</name>
    <name type="common">Water bear</name>
    <name type="synonym">Tardigrade</name>
    <dbReference type="NCBI Taxonomy" id="947166"/>
    <lineage>
        <taxon>Eukaryota</taxon>
        <taxon>Metazoa</taxon>
        <taxon>Ecdysozoa</taxon>
        <taxon>Tardigrada</taxon>
        <taxon>Eutardigrada</taxon>
        <taxon>Parachela</taxon>
        <taxon>Hypsibioidea</taxon>
        <taxon>Ramazzottiidae</taxon>
        <taxon>Ramazzottius</taxon>
    </lineage>
</organism>
<feature type="domain" description="GST N-terminal" evidence="1">
    <location>
        <begin position="1"/>
        <end position="51"/>
    </location>
</feature>
<proteinExistence type="predicted"/>
<gene>
    <name evidence="2" type="primary">RvY_06378-1</name>
    <name evidence="2" type="synonym">RvY_06378.1</name>
    <name evidence="2" type="ORF">RvY_06378</name>
</gene>
<protein>
    <recommendedName>
        <fullName evidence="1">GST N-terminal domain-containing protein</fullName>
    </recommendedName>
</protein>
<dbReference type="Gene3D" id="1.20.1050.130">
    <property type="match status" value="1"/>
</dbReference>